<accession>F0W958</accession>
<dbReference type="Pfam" id="PF14223">
    <property type="entry name" value="Retrotran_gag_2"/>
    <property type="match status" value="1"/>
</dbReference>
<organism evidence="1">
    <name type="scientific">Albugo laibachii Nc14</name>
    <dbReference type="NCBI Taxonomy" id="890382"/>
    <lineage>
        <taxon>Eukaryota</taxon>
        <taxon>Sar</taxon>
        <taxon>Stramenopiles</taxon>
        <taxon>Oomycota</taxon>
        <taxon>Peronosporomycetes</taxon>
        <taxon>Albuginales</taxon>
        <taxon>Albuginaceae</taxon>
        <taxon>Albugo</taxon>
    </lineage>
</organism>
<sequence>MEEGSNMANHIDRFDEHTLSMEEFEGVMDEYRKVTILLESLPADYELKVMIINNSNGLTLMGVKEKLMKEYEKKRHRETSEGAFRVNHGQGREHTMLQQQERFEVSIKKTHFRERCHSCKKVGHNQCECKMKTANKMNEVAFTVHGGGKQGWLLDRGAW</sequence>
<reference evidence="1" key="1">
    <citation type="journal article" date="2011" name="PLoS Biol.">
        <title>Gene gain and loss during evolution of obligate parasitism in the white rust pathogen of Arabidopsis thaliana.</title>
        <authorList>
            <person name="Kemen E."/>
            <person name="Gardiner A."/>
            <person name="Schultz-Larsen T."/>
            <person name="Kemen A.C."/>
            <person name="Balmuth A.L."/>
            <person name="Robert-Seilaniantz A."/>
            <person name="Bailey K."/>
            <person name="Holub E."/>
            <person name="Studholme D.J."/>
            <person name="Maclean D."/>
            <person name="Jones J.D."/>
        </authorList>
    </citation>
    <scope>NUCLEOTIDE SEQUENCE</scope>
</reference>
<proteinExistence type="predicted"/>
<dbReference type="AlphaFoldDB" id="F0W958"/>
<dbReference type="HOGENOM" id="CLU_130674_0_0_1"/>
<gene>
    <name evidence="1" type="primary">AlNc14C38G3325</name>
    <name evidence="1" type="ORF">ALNC14_038140</name>
</gene>
<name>F0W958_9STRA</name>
<protein>
    <submittedName>
        <fullName evidence="1">Putative polyprotein</fullName>
    </submittedName>
</protein>
<reference evidence="1" key="2">
    <citation type="submission" date="2011-02" db="EMBL/GenBank/DDBJ databases">
        <authorList>
            <person name="MacLean D."/>
        </authorList>
    </citation>
    <scope>NUCLEOTIDE SEQUENCE</scope>
</reference>
<evidence type="ECO:0000313" key="1">
    <source>
        <dbReference type="EMBL" id="CCA17671.1"/>
    </source>
</evidence>
<dbReference type="EMBL" id="FR824083">
    <property type="protein sequence ID" value="CCA17671.1"/>
    <property type="molecule type" value="Genomic_DNA"/>
</dbReference>